<dbReference type="Gene3D" id="3.90.1720.10">
    <property type="entry name" value="endopeptidase domain like (from Nostoc punctiforme)"/>
    <property type="match status" value="1"/>
</dbReference>
<comment type="caution">
    <text evidence="3">The sequence shown here is derived from an EMBL/GenBank/DDBJ whole genome shotgun (WGS) entry which is preliminary data.</text>
</comment>
<reference evidence="3 4" key="1">
    <citation type="journal article" date="2015" name="Nature">
        <title>rRNA introns, odd ribosomes, and small enigmatic genomes across a large radiation of phyla.</title>
        <authorList>
            <person name="Brown C.T."/>
            <person name="Hug L.A."/>
            <person name="Thomas B.C."/>
            <person name="Sharon I."/>
            <person name="Castelle C.J."/>
            <person name="Singh A."/>
            <person name="Wilkins M.J."/>
            <person name="Williams K.H."/>
            <person name="Banfield J.F."/>
        </authorList>
    </citation>
    <scope>NUCLEOTIDE SEQUENCE [LARGE SCALE GENOMIC DNA]</scope>
</reference>
<feature type="signal peptide" evidence="1">
    <location>
        <begin position="1"/>
        <end position="21"/>
    </location>
</feature>
<protein>
    <recommendedName>
        <fullName evidence="2">Peptidase C51 domain-containing protein</fullName>
    </recommendedName>
</protein>
<name>A0A0G0JGS5_9BACT</name>
<feature type="chain" id="PRO_5002532850" description="Peptidase C51 domain-containing protein" evidence="1">
    <location>
        <begin position="22"/>
        <end position="209"/>
    </location>
</feature>
<keyword evidence="1" id="KW-0732">Signal</keyword>
<dbReference type="EMBL" id="LBUP01000002">
    <property type="protein sequence ID" value="KKQ66903.1"/>
    <property type="molecule type" value="Genomic_DNA"/>
</dbReference>
<evidence type="ECO:0000259" key="2">
    <source>
        <dbReference type="PROSITE" id="PS50911"/>
    </source>
</evidence>
<proteinExistence type="predicted"/>
<accession>A0A0G0JGS5</accession>
<feature type="domain" description="Peptidase C51" evidence="2">
    <location>
        <begin position="79"/>
        <end position="207"/>
    </location>
</feature>
<dbReference type="InterPro" id="IPR038765">
    <property type="entry name" value="Papain-like_cys_pep_sf"/>
</dbReference>
<evidence type="ECO:0000313" key="3">
    <source>
        <dbReference type="EMBL" id="KKQ66903.1"/>
    </source>
</evidence>
<dbReference type="Proteomes" id="UP000034235">
    <property type="component" value="Unassembled WGS sequence"/>
</dbReference>
<sequence>MTRVFLTLIITVFLFPISVRAQTNTTQSNQVVTKIGNPSGPPPVSEGAGSGFALNFNEQVGEVCGGKIQIPNLGCIESIIPELSKSRKGIIKDSVYSGLGFYQCVGLVQTVIDKKLPVGFAKELAAVSVPGYIFIPNNQINKVQPGDIVVWSQNPNSWAGHTAYVVQSIDDQSFRIVEANSDGRGNVRARSALYRGNYENYLVGWLRKK</sequence>
<dbReference type="Pfam" id="PF05257">
    <property type="entry name" value="CHAP"/>
    <property type="match status" value="1"/>
</dbReference>
<gene>
    <name evidence="3" type="ORF">US86_C0002G0020</name>
</gene>
<organism evidence="3 4">
    <name type="scientific">Candidatus Daviesbacteria bacterium GW2011_GWA2_38_24</name>
    <dbReference type="NCBI Taxonomy" id="1618422"/>
    <lineage>
        <taxon>Bacteria</taxon>
        <taxon>Candidatus Daviesiibacteriota</taxon>
    </lineage>
</organism>
<dbReference type="SUPFAM" id="SSF54001">
    <property type="entry name" value="Cysteine proteinases"/>
    <property type="match status" value="1"/>
</dbReference>
<evidence type="ECO:0000256" key="1">
    <source>
        <dbReference type="SAM" id="SignalP"/>
    </source>
</evidence>
<dbReference type="PROSITE" id="PS50911">
    <property type="entry name" value="CHAP"/>
    <property type="match status" value="1"/>
</dbReference>
<dbReference type="AlphaFoldDB" id="A0A0G0JGS5"/>
<evidence type="ECO:0000313" key="4">
    <source>
        <dbReference type="Proteomes" id="UP000034235"/>
    </source>
</evidence>
<dbReference type="InterPro" id="IPR007921">
    <property type="entry name" value="CHAP_dom"/>
</dbReference>